<dbReference type="EMBL" id="JABTEG010000028">
    <property type="protein sequence ID" value="KAG4303765.1"/>
    <property type="molecule type" value="Genomic_DNA"/>
</dbReference>
<evidence type="ECO:0000313" key="1">
    <source>
        <dbReference type="EMBL" id="KAG4303765.1"/>
    </source>
</evidence>
<accession>A0ACB7C8U5</accession>
<gene>
    <name evidence="1" type="ORF">PORY_002834</name>
</gene>
<protein>
    <submittedName>
        <fullName evidence="1">Uncharacterized protein</fullName>
    </submittedName>
</protein>
<comment type="caution">
    <text evidence="1">The sequence shown here is derived from an EMBL/GenBank/DDBJ whole genome shotgun (WGS) entry which is preliminary data.</text>
</comment>
<reference evidence="1 2" key="1">
    <citation type="journal article" date="2021" name="Commun. Biol.">
        <title>Genomic insights into the host specific adaptation of the Pneumocystis genus.</title>
        <authorList>
            <person name="Cisse O.H."/>
            <person name="Ma L."/>
            <person name="Dekker J.P."/>
            <person name="Khil P.P."/>
            <person name="Youn J.-H."/>
            <person name="Brenchley J.M."/>
            <person name="Blair R."/>
            <person name="Pahar B."/>
            <person name="Chabe M."/>
            <person name="Van Rompay K.K.A."/>
            <person name="Keesler R."/>
            <person name="Sukura A."/>
            <person name="Hirsch V."/>
            <person name="Kutty G."/>
            <person name="Liu Y."/>
            <person name="Peng L."/>
            <person name="Chen J."/>
            <person name="Song J."/>
            <person name="Weissenbacher-Lang C."/>
            <person name="Xu J."/>
            <person name="Upham N.S."/>
            <person name="Stajich J.E."/>
            <person name="Cuomo C.A."/>
            <person name="Cushion M.T."/>
            <person name="Kovacs J.A."/>
        </authorList>
    </citation>
    <scope>NUCLEOTIDE SEQUENCE [LARGE SCALE GENOMIC DNA]</scope>
    <source>
        <strain evidence="1 2">RABM</strain>
    </source>
</reference>
<evidence type="ECO:0000313" key="2">
    <source>
        <dbReference type="Proteomes" id="UP000768646"/>
    </source>
</evidence>
<keyword evidence="2" id="KW-1185">Reference proteome</keyword>
<proteinExistence type="predicted"/>
<sequence>MSEQSVELRYMENEDHEFGDKMMLMELSEELAELLVKRSTRPFFYSLILKPDHERQSTVLCSSSKTYLLRSVSQTNSLLIFQKEDNGFSLLKDARSYLEVMPIPVRINFNLLAPVYDGYNSCISDTTLLYTLSQVKRRIPASEEEIQRALIHSMCLVINVNYDFLGYLRRLSFDYAFRVLQLILVHAQVEGISLEELKLDSLMKHIGSEEPVDIVELVLRRFSRTQTEPYVIDGSSVAQWIGIQLLSTCKGGSIPLDEFIYNWKSTVPSPFVMYTELSLLQGEYLLTESSILRYFPADALSIDPAMRFQELFLAKPKWNLPDILPFIRGIASDETKIDAMLRKFTRKQVICQQTILTARDHRK</sequence>
<name>A0ACB7C8U5_9ASCO</name>
<dbReference type="Proteomes" id="UP000768646">
    <property type="component" value="Unassembled WGS sequence"/>
</dbReference>
<organism evidence="1 2">
    <name type="scientific">Pneumocystis oryctolagi</name>
    <dbReference type="NCBI Taxonomy" id="42067"/>
    <lineage>
        <taxon>Eukaryota</taxon>
        <taxon>Fungi</taxon>
        <taxon>Dikarya</taxon>
        <taxon>Ascomycota</taxon>
        <taxon>Taphrinomycotina</taxon>
        <taxon>Pneumocystomycetes</taxon>
        <taxon>Pneumocystaceae</taxon>
        <taxon>Pneumocystis</taxon>
    </lineage>
</organism>